<evidence type="ECO:0000313" key="3">
    <source>
        <dbReference type="Proteomes" id="UP000824231"/>
    </source>
</evidence>
<dbReference type="AlphaFoldDB" id="A0A9D1VGN2"/>
<dbReference type="EMBL" id="DXFH01000001">
    <property type="protein sequence ID" value="HIX35005.1"/>
    <property type="molecule type" value="Genomic_DNA"/>
</dbReference>
<name>A0A9D1VGN2_9LACO</name>
<reference evidence="2" key="1">
    <citation type="journal article" date="2021" name="PeerJ">
        <title>Extensive microbial diversity within the chicken gut microbiome revealed by metagenomics and culture.</title>
        <authorList>
            <person name="Gilroy R."/>
            <person name="Ravi A."/>
            <person name="Getino M."/>
            <person name="Pursley I."/>
            <person name="Horton D.L."/>
            <person name="Alikhan N.F."/>
            <person name="Baker D."/>
            <person name="Gharbi K."/>
            <person name="Hall N."/>
            <person name="Watson M."/>
            <person name="Adriaenssens E.M."/>
            <person name="Foster-Nyarko E."/>
            <person name="Jarju S."/>
            <person name="Secka A."/>
            <person name="Antonio M."/>
            <person name="Oren A."/>
            <person name="Chaudhuri R.R."/>
            <person name="La Ragione R."/>
            <person name="Hildebrand F."/>
            <person name="Pallen M.J."/>
        </authorList>
    </citation>
    <scope>NUCLEOTIDE SEQUENCE</scope>
    <source>
        <strain evidence="2">ChiSxjej3B15-572</strain>
    </source>
</reference>
<feature type="transmembrane region" description="Helical" evidence="1">
    <location>
        <begin position="220"/>
        <end position="242"/>
    </location>
</feature>
<keyword evidence="1" id="KW-1133">Transmembrane helix</keyword>
<gene>
    <name evidence="2" type="ORF">H9856_01105</name>
</gene>
<comment type="caution">
    <text evidence="2">The sequence shown here is derived from an EMBL/GenBank/DDBJ whole genome shotgun (WGS) entry which is preliminary data.</text>
</comment>
<reference evidence="2" key="2">
    <citation type="submission" date="2021-04" db="EMBL/GenBank/DDBJ databases">
        <authorList>
            <person name="Gilroy R."/>
        </authorList>
    </citation>
    <scope>NUCLEOTIDE SEQUENCE</scope>
    <source>
        <strain evidence="2">ChiSxjej3B15-572</strain>
    </source>
</reference>
<dbReference type="Proteomes" id="UP000824231">
    <property type="component" value="Unassembled WGS sequence"/>
</dbReference>
<feature type="transmembrane region" description="Helical" evidence="1">
    <location>
        <begin position="111"/>
        <end position="133"/>
    </location>
</feature>
<organism evidence="2 3">
    <name type="scientific">Candidatus Limosilactobacillus merdigallinarum</name>
    <dbReference type="NCBI Taxonomy" id="2838652"/>
    <lineage>
        <taxon>Bacteria</taxon>
        <taxon>Bacillati</taxon>
        <taxon>Bacillota</taxon>
        <taxon>Bacilli</taxon>
        <taxon>Lactobacillales</taxon>
        <taxon>Lactobacillaceae</taxon>
        <taxon>Limosilactobacillus</taxon>
    </lineage>
</organism>
<proteinExistence type="predicted"/>
<sequence length="248" mass="27808">MMKTIGAVIWQLLLWIILIPGVLGTVLVWMSRKNKQLVTGMNGLPGMILFGGVGVILHELSRLIMALLFGHHIDRVALLHIPRRDDPNDNCLGYVNHSWNDHNLYQRCGNVFIGIAPVIGCTLLMALLTRYLAPQIYNDFLQLFLPNATPLPVDDGQKWQLIAGLVLMINIAVGGFDLSGADLQNSLHGVTALIIVMLLTALLLSWLSTPLTVVQWLKEHLLICYWALVLTIVFNFVLWLLLRVLDRH</sequence>
<protein>
    <submittedName>
        <fullName evidence="2">Uncharacterized protein</fullName>
    </submittedName>
</protein>
<accession>A0A9D1VGN2</accession>
<feature type="transmembrane region" description="Helical" evidence="1">
    <location>
        <begin position="48"/>
        <end position="69"/>
    </location>
</feature>
<evidence type="ECO:0000256" key="1">
    <source>
        <dbReference type="SAM" id="Phobius"/>
    </source>
</evidence>
<feature type="transmembrane region" description="Helical" evidence="1">
    <location>
        <begin position="190"/>
        <end position="208"/>
    </location>
</feature>
<evidence type="ECO:0000313" key="2">
    <source>
        <dbReference type="EMBL" id="HIX35005.1"/>
    </source>
</evidence>
<keyword evidence="1" id="KW-0472">Membrane</keyword>
<feature type="transmembrane region" description="Helical" evidence="1">
    <location>
        <begin position="159"/>
        <end position="178"/>
    </location>
</feature>
<keyword evidence="1" id="KW-0812">Transmembrane</keyword>